<reference evidence="2" key="1">
    <citation type="submission" date="2025-08" db="UniProtKB">
        <authorList>
            <consortium name="Ensembl"/>
        </authorList>
    </citation>
    <scope>IDENTIFICATION</scope>
</reference>
<dbReference type="PANTHER" id="PTHR42883">
    <property type="entry name" value="GLUCOSE-1-PHOSPHATE THYMIDYLTRANSFERASE"/>
    <property type="match status" value="1"/>
</dbReference>
<reference evidence="2" key="2">
    <citation type="submission" date="2025-09" db="UniProtKB">
        <authorList>
            <consortium name="Ensembl"/>
        </authorList>
    </citation>
    <scope>IDENTIFICATION</scope>
</reference>
<sequence length="309" mass="35232">VLRKCECFDQHCACVGLTEQHTATFTQKTILAKPFERAKLYAAGYGTRLQRDIENDPTGSFKHLGGIAKPLLPVGPCALITHWVQALTKTGCVDTVYVVTNDLYHEAFQQWAQEFPNVQIINDGTGRNEERHGAVACLQLTVKSCAVDDHLLVIGGDTLFKEDFSLRKFTERFFEVQNKDKESNLVLSYQCKDEETSKYGILELDENLKVHCMKEKPLLSETNSRNACPCFYLFSRTSLPLLDIFLNEKKNAPIEERDAPGTFLSWLILRRSVYVHRISGRFDVGNLPSYIECDKYFKDQLQNPSVYLM</sequence>
<proteinExistence type="predicted"/>
<evidence type="ECO:0000313" key="2">
    <source>
        <dbReference type="Ensembl" id="ENSCCRP00010119480.1"/>
    </source>
</evidence>
<gene>
    <name evidence="2" type="primary">zgc:136439</name>
</gene>
<dbReference type="PANTHER" id="PTHR42883:SF2">
    <property type="entry name" value="THYMIDYLYLTRANSFERASE"/>
    <property type="match status" value="1"/>
</dbReference>
<evidence type="ECO:0000259" key="1">
    <source>
        <dbReference type="Pfam" id="PF00483"/>
    </source>
</evidence>
<dbReference type="Pfam" id="PF00483">
    <property type="entry name" value="NTP_transferase"/>
    <property type="match status" value="1"/>
</dbReference>
<dbReference type="InterPro" id="IPR029044">
    <property type="entry name" value="Nucleotide-diphossugar_trans"/>
</dbReference>
<accession>A0A8C1RS27</accession>
<name>A0A8C1RS27_CYPCA</name>
<dbReference type="Ensembl" id="ENSCCRT00010132689.1">
    <property type="protein sequence ID" value="ENSCCRP00010119480.1"/>
    <property type="gene ID" value="ENSCCRG00010052250.1"/>
</dbReference>
<dbReference type="Gene3D" id="3.90.550.10">
    <property type="entry name" value="Spore Coat Polysaccharide Biosynthesis Protein SpsA, Chain A"/>
    <property type="match status" value="1"/>
</dbReference>
<organism evidence="2 3">
    <name type="scientific">Cyprinus carpio</name>
    <name type="common">Common carp</name>
    <dbReference type="NCBI Taxonomy" id="7962"/>
    <lineage>
        <taxon>Eukaryota</taxon>
        <taxon>Metazoa</taxon>
        <taxon>Chordata</taxon>
        <taxon>Craniata</taxon>
        <taxon>Vertebrata</taxon>
        <taxon>Euteleostomi</taxon>
        <taxon>Actinopterygii</taxon>
        <taxon>Neopterygii</taxon>
        <taxon>Teleostei</taxon>
        <taxon>Ostariophysi</taxon>
        <taxon>Cypriniformes</taxon>
        <taxon>Cyprinidae</taxon>
        <taxon>Cyprininae</taxon>
        <taxon>Cyprinus</taxon>
    </lineage>
</organism>
<dbReference type="InterPro" id="IPR005835">
    <property type="entry name" value="NTP_transferase_dom"/>
</dbReference>
<evidence type="ECO:0000313" key="3">
    <source>
        <dbReference type="Proteomes" id="UP000694427"/>
    </source>
</evidence>
<keyword evidence="3" id="KW-1185">Reference proteome</keyword>
<dbReference type="Proteomes" id="UP000694427">
    <property type="component" value="Unplaced"/>
</dbReference>
<dbReference type="AlphaFoldDB" id="A0A8C1RS27"/>
<dbReference type="SUPFAM" id="SSF53448">
    <property type="entry name" value="Nucleotide-diphospho-sugar transferases"/>
    <property type="match status" value="1"/>
</dbReference>
<feature type="domain" description="Nucleotidyl transferase" evidence="1">
    <location>
        <begin position="67"/>
        <end position="295"/>
    </location>
</feature>
<protein>
    <submittedName>
        <fullName evidence="2">Mannose-1-phosphate guanyltransferase-like</fullName>
    </submittedName>
</protein>